<reference evidence="2 3" key="2">
    <citation type="submission" date="2011-11" db="EMBL/GenBank/DDBJ databases">
        <authorList>
            <consortium name="US DOE Joint Genome Institute"/>
            <person name="Lucas S."/>
            <person name="Han J."/>
            <person name="Lapidus A."/>
            <person name="Cheng J.-F."/>
            <person name="Goodwin L."/>
            <person name="Pitluck S."/>
            <person name="Peters L."/>
            <person name="Ovchinnikova G."/>
            <person name="Zhang X."/>
            <person name="Detter J.C."/>
            <person name="Han C."/>
            <person name="Tapia R."/>
            <person name="Land M."/>
            <person name="Hauser L."/>
            <person name="Kyrpides N."/>
            <person name="Ivanova N."/>
            <person name="Pagani I."/>
            <person name="Vogl K."/>
            <person name="Liu Z."/>
            <person name="Overmann J."/>
            <person name="Frigaard N.-U."/>
            <person name="Bryant D."/>
            <person name="Woyke T."/>
        </authorList>
    </citation>
    <scope>NUCLEOTIDE SEQUENCE [LARGE SCALE GENOMIC DNA]</scope>
    <source>
        <strain evidence="2 3">970</strain>
    </source>
</reference>
<dbReference type="RefSeq" id="WP_009150674.1">
    <property type="nucleotide sequence ID" value="NZ_CP121471.1"/>
</dbReference>
<sequence length="110" mass="11649">MSKLFISSLFVLSLSGTAVAGITASEIAPSSFSDSVGMDERDAAEHSRKRVIGLRRFVLCVDGLKLFQTVGPSASGAYGSSGYNLNPSLSTIQLFEERDGKSVPATCQEK</sequence>
<proteinExistence type="predicted"/>
<accession>H8Z4L4</accession>
<evidence type="ECO:0000256" key="1">
    <source>
        <dbReference type="SAM" id="SignalP"/>
    </source>
</evidence>
<organism evidence="2 3">
    <name type="scientific">Thiorhodovibrio frisius</name>
    <dbReference type="NCBI Taxonomy" id="631362"/>
    <lineage>
        <taxon>Bacteria</taxon>
        <taxon>Pseudomonadati</taxon>
        <taxon>Pseudomonadota</taxon>
        <taxon>Gammaproteobacteria</taxon>
        <taxon>Chromatiales</taxon>
        <taxon>Chromatiaceae</taxon>
        <taxon>Thiorhodovibrio</taxon>
    </lineage>
</organism>
<protein>
    <submittedName>
        <fullName evidence="2">Uncharacterized protein</fullName>
    </submittedName>
</protein>
<keyword evidence="3" id="KW-1185">Reference proteome</keyword>
<dbReference type="EMBL" id="JH603170">
    <property type="protein sequence ID" value="EIC20271.1"/>
    <property type="molecule type" value="Genomic_DNA"/>
</dbReference>
<feature type="signal peptide" evidence="1">
    <location>
        <begin position="1"/>
        <end position="20"/>
    </location>
</feature>
<dbReference type="STRING" id="631362.Thi970DRAFT_03895"/>
<evidence type="ECO:0000313" key="3">
    <source>
        <dbReference type="Proteomes" id="UP000002964"/>
    </source>
</evidence>
<dbReference type="Proteomes" id="UP000002964">
    <property type="component" value="Unassembled WGS sequence"/>
</dbReference>
<name>H8Z4L4_9GAMM</name>
<dbReference type="HOGENOM" id="CLU_2169937_0_0_6"/>
<gene>
    <name evidence="2" type="ORF">Thi970DRAFT_03895</name>
</gene>
<evidence type="ECO:0000313" key="2">
    <source>
        <dbReference type="EMBL" id="EIC20271.1"/>
    </source>
</evidence>
<dbReference type="AlphaFoldDB" id="H8Z4L4"/>
<feature type="chain" id="PRO_5003618076" evidence="1">
    <location>
        <begin position="21"/>
        <end position="110"/>
    </location>
</feature>
<keyword evidence="1" id="KW-0732">Signal</keyword>
<reference evidence="3" key="1">
    <citation type="submission" date="2011-06" db="EMBL/GenBank/DDBJ databases">
        <authorList>
            <consortium name="US DOE Joint Genome Institute (JGI-PGF)"/>
            <person name="Lucas S."/>
            <person name="Han J."/>
            <person name="Lapidus A."/>
            <person name="Cheng J.-F."/>
            <person name="Goodwin L."/>
            <person name="Pitluck S."/>
            <person name="Peters L."/>
            <person name="Land M.L."/>
            <person name="Hauser L."/>
            <person name="Vogl K."/>
            <person name="Liu Z."/>
            <person name="Overmann J."/>
            <person name="Frigaard N.-U."/>
            <person name="Bryant D.A."/>
            <person name="Woyke T.J."/>
        </authorList>
    </citation>
    <scope>NUCLEOTIDE SEQUENCE [LARGE SCALE GENOMIC DNA]</scope>
    <source>
        <strain evidence="3">970</strain>
    </source>
</reference>